<evidence type="ECO:0000256" key="7">
    <source>
        <dbReference type="ARBA" id="ARBA00022723"/>
    </source>
</evidence>
<organism evidence="18 19">
    <name type="scientific">Botryobasidium botryosum (strain FD-172 SS1)</name>
    <dbReference type="NCBI Taxonomy" id="930990"/>
    <lineage>
        <taxon>Eukaryota</taxon>
        <taxon>Fungi</taxon>
        <taxon>Dikarya</taxon>
        <taxon>Basidiomycota</taxon>
        <taxon>Agaricomycotina</taxon>
        <taxon>Agaricomycetes</taxon>
        <taxon>Cantharellales</taxon>
        <taxon>Botryobasidiaceae</taxon>
        <taxon>Botryobasidium</taxon>
    </lineage>
</organism>
<dbReference type="GO" id="GO:0004476">
    <property type="term" value="F:mannose-6-phosphate isomerase activity"/>
    <property type="evidence" value="ECO:0007669"/>
    <property type="project" value="UniProtKB-EC"/>
</dbReference>
<dbReference type="GO" id="GO:0005975">
    <property type="term" value="P:carbohydrate metabolic process"/>
    <property type="evidence" value="ECO:0007669"/>
    <property type="project" value="InterPro"/>
</dbReference>
<dbReference type="InParanoid" id="A0A067MF15"/>
<dbReference type="Pfam" id="PF20512">
    <property type="entry name" value="PMI_typeI_hel"/>
    <property type="match status" value="1"/>
</dbReference>
<feature type="domain" description="Phosphomannose isomerase type I C-terminal" evidence="15">
    <location>
        <begin position="335"/>
        <end position="381"/>
    </location>
</feature>
<dbReference type="InterPro" id="IPR011051">
    <property type="entry name" value="RmlC_Cupin_sf"/>
</dbReference>
<dbReference type="InterPro" id="IPR046456">
    <property type="entry name" value="PMI_typeI_C"/>
</dbReference>
<evidence type="ECO:0000256" key="1">
    <source>
        <dbReference type="ARBA" id="ARBA00000757"/>
    </source>
</evidence>
<dbReference type="SUPFAM" id="SSF51182">
    <property type="entry name" value="RmlC-like cupins"/>
    <property type="match status" value="1"/>
</dbReference>
<evidence type="ECO:0000256" key="11">
    <source>
        <dbReference type="PIRSR" id="PIRSR001480-2"/>
    </source>
</evidence>
<evidence type="ECO:0000313" key="19">
    <source>
        <dbReference type="Proteomes" id="UP000027195"/>
    </source>
</evidence>
<dbReference type="InterPro" id="IPR001250">
    <property type="entry name" value="Man6P_Isoase-1"/>
</dbReference>
<evidence type="ECO:0000256" key="5">
    <source>
        <dbReference type="ARBA" id="ARBA00011956"/>
    </source>
</evidence>
<feature type="binding site" evidence="11">
    <location>
        <position position="274"/>
    </location>
    <ligand>
        <name>Zn(2+)</name>
        <dbReference type="ChEBI" id="CHEBI:29105"/>
    </ligand>
</feature>
<dbReference type="AlphaFoldDB" id="A0A067MF15"/>
<feature type="active site" evidence="10">
    <location>
        <position position="293"/>
    </location>
</feature>
<dbReference type="GO" id="GO:0008270">
    <property type="term" value="F:zinc ion binding"/>
    <property type="evidence" value="ECO:0007669"/>
    <property type="project" value="InterPro"/>
</dbReference>
<dbReference type="OrthoDB" id="6605218at2759"/>
<comment type="similarity">
    <text evidence="4 13">Belongs to the mannose-6-phosphate isomerase type 1 family.</text>
</comment>
<dbReference type="Proteomes" id="UP000027195">
    <property type="component" value="Unassembled WGS sequence"/>
</dbReference>
<dbReference type="EMBL" id="KL198039">
    <property type="protein sequence ID" value="KDQ14154.1"/>
    <property type="molecule type" value="Genomic_DNA"/>
</dbReference>
<dbReference type="STRING" id="930990.A0A067MF15"/>
<evidence type="ECO:0000259" key="16">
    <source>
        <dbReference type="Pfam" id="PF20511"/>
    </source>
</evidence>
<name>A0A067MF15_BOTB1</name>
<proteinExistence type="inferred from homology"/>
<comment type="function">
    <text evidence="2">Involved in the synthesis of the GDP-mannose and dolichol-phosphate-mannose required for a number of critical mannosyl transfer reactions.</text>
</comment>
<evidence type="ECO:0000256" key="6">
    <source>
        <dbReference type="ARBA" id="ARBA00018236"/>
    </source>
</evidence>
<evidence type="ECO:0000256" key="4">
    <source>
        <dbReference type="ARBA" id="ARBA00010772"/>
    </source>
</evidence>
<gene>
    <name evidence="18" type="ORF">BOTBODRAFT_32941</name>
</gene>
<dbReference type="EC" id="5.3.1.8" evidence="5 12"/>
<feature type="domain" description="Phosphomannose isomerase type I helical insertion" evidence="17">
    <location>
        <begin position="166"/>
        <end position="255"/>
    </location>
</feature>
<evidence type="ECO:0000256" key="9">
    <source>
        <dbReference type="ARBA" id="ARBA00023235"/>
    </source>
</evidence>
<evidence type="ECO:0000256" key="13">
    <source>
        <dbReference type="RuleBase" id="RU004189"/>
    </source>
</evidence>
<evidence type="ECO:0000256" key="12">
    <source>
        <dbReference type="RuleBase" id="RU000611"/>
    </source>
</evidence>
<dbReference type="InterPro" id="IPR014710">
    <property type="entry name" value="RmlC-like_jellyroll"/>
</dbReference>
<dbReference type="PROSITE" id="PS00965">
    <property type="entry name" value="PMI_I_1"/>
    <property type="match status" value="1"/>
</dbReference>
<keyword evidence="9 12" id="KW-0413">Isomerase</keyword>
<dbReference type="FunFam" id="2.60.120.10:FF:000044">
    <property type="entry name" value="Mannose-6-phosphate isomerase"/>
    <property type="match status" value="1"/>
</dbReference>
<dbReference type="InterPro" id="IPR046458">
    <property type="entry name" value="PMI_typeI_hel"/>
</dbReference>
<comment type="cofactor">
    <cofactor evidence="11 12">
        <name>Zn(2+)</name>
        <dbReference type="ChEBI" id="CHEBI:29105"/>
    </cofactor>
    <text evidence="11 12">Binds 1 zinc ion per subunit.</text>
</comment>
<feature type="binding site" evidence="11">
    <location>
        <position position="108"/>
    </location>
    <ligand>
        <name>Zn(2+)</name>
        <dbReference type="ChEBI" id="CHEBI:29105"/>
    </ligand>
</feature>
<dbReference type="Pfam" id="PF01238">
    <property type="entry name" value="PMI_typeI_C"/>
    <property type="match status" value="1"/>
</dbReference>
<dbReference type="UniPathway" id="UPA00126">
    <property type="reaction ID" value="UER00423"/>
</dbReference>
<evidence type="ECO:0000256" key="10">
    <source>
        <dbReference type="PIRSR" id="PIRSR001480-1"/>
    </source>
</evidence>
<dbReference type="InterPro" id="IPR018050">
    <property type="entry name" value="Pmannose_isomerase-type1_CS"/>
</dbReference>
<dbReference type="Gene3D" id="2.60.120.10">
    <property type="entry name" value="Jelly Rolls"/>
    <property type="match status" value="2"/>
</dbReference>
<dbReference type="FunCoup" id="A0A067MF15">
    <property type="interactions" value="419"/>
</dbReference>
<dbReference type="GO" id="GO:0005829">
    <property type="term" value="C:cytosol"/>
    <property type="evidence" value="ECO:0007669"/>
    <property type="project" value="TreeGrafter"/>
</dbReference>
<evidence type="ECO:0000313" key="18">
    <source>
        <dbReference type="EMBL" id="KDQ14154.1"/>
    </source>
</evidence>
<comment type="pathway">
    <text evidence="3 14">Nucleotide-sugar biosynthesis; GDP-alpha-D-mannose biosynthesis; alpha-D-mannose 1-phosphate from D-fructose 6-phosphate: step 1/2.</text>
</comment>
<dbReference type="Gene3D" id="1.10.441.10">
    <property type="entry name" value="Phosphomannose Isomerase, domain 2"/>
    <property type="match status" value="1"/>
</dbReference>
<dbReference type="InterPro" id="IPR046457">
    <property type="entry name" value="PMI_typeI_cat"/>
</dbReference>
<evidence type="ECO:0000256" key="8">
    <source>
        <dbReference type="ARBA" id="ARBA00022833"/>
    </source>
</evidence>
<feature type="binding site" evidence="11">
    <location>
        <position position="106"/>
    </location>
    <ligand>
        <name>Zn(2+)</name>
        <dbReference type="ChEBI" id="CHEBI:29105"/>
    </ligand>
</feature>
<accession>A0A067MF15</accession>
<dbReference type="PROSITE" id="PS00966">
    <property type="entry name" value="PMI_I_2"/>
    <property type="match status" value="1"/>
</dbReference>
<dbReference type="GO" id="GO:0009298">
    <property type="term" value="P:GDP-mannose biosynthetic process"/>
    <property type="evidence" value="ECO:0007669"/>
    <property type="project" value="UniProtKB-UniPathway"/>
</dbReference>
<keyword evidence="7 11" id="KW-0479">Metal-binding</keyword>
<evidence type="ECO:0000259" key="17">
    <source>
        <dbReference type="Pfam" id="PF20512"/>
    </source>
</evidence>
<sequence>MSTAPVFQIIAGTQSYDWGKLGLASKVAQFARLSIPDFKLEQDKPYAELWMGTHPSLPSKLTTGELLSAHLKAHPGLLGERVVKHFGADLPFLFKVLAIGKALSIQAHPDKELAKKLHEERPDIYKDANHKPEMALAITLFRGFCGFLPLPVISFYLSRVPEFSALVSHETIANFHTVVSDSLSVSSELKSALEDVFAAVMTASEDLVREKISALVKRYESGEGLDEEEEKLKELVLELNRQFPGDIGIFCVFLLNVVDLEPGQAIFLKADEPHAYISGDIMECMATSDNVVRAGLTPKLRDVPTLVSMLTYNHGPADSQIMPPAPFRSTKHTTLYDPPIEEFSVLLTTLANGEDEVHEAINGPSIFLVTQGKGKITWSGQEEVLSEGLVFFVGAGTEVKFKSGDDAGLVLYRAFVEAP</sequence>
<dbReference type="PANTHER" id="PTHR10309:SF0">
    <property type="entry name" value="MANNOSE-6-PHOSPHATE ISOMERASE"/>
    <property type="match status" value="1"/>
</dbReference>
<reference evidence="19" key="1">
    <citation type="journal article" date="2014" name="Proc. Natl. Acad. Sci. U.S.A.">
        <title>Extensive sampling of basidiomycete genomes demonstrates inadequacy of the white-rot/brown-rot paradigm for wood decay fungi.</title>
        <authorList>
            <person name="Riley R."/>
            <person name="Salamov A.A."/>
            <person name="Brown D.W."/>
            <person name="Nagy L.G."/>
            <person name="Floudas D."/>
            <person name="Held B.W."/>
            <person name="Levasseur A."/>
            <person name="Lombard V."/>
            <person name="Morin E."/>
            <person name="Otillar R."/>
            <person name="Lindquist E.A."/>
            <person name="Sun H."/>
            <person name="LaButti K.M."/>
            <person name="Schmutz J."/>
            <person name="Jabbour D."/>
            <person name="Luo H."/>
            <person name="Baker S.E."/>
            <person name="Pisabarro A.G."/>
            <person name="Walton J.D."/>
            <person name="Blanchette R.A."/>
            <person name="Henrissat B."/>
            <person name="Martin F."/>
            <person name="Cullen D."/>
            <person name="Hibbett D.S."/>
            <person name="Grigoriev I.V."/>
        </authorList>
    </citation>
    <scope>NUCLEOTIDE SEQUENCE [LARGE SCALE GENOMIC DNA]</scope>
    <source>
        <strain evidence="19">FD-172 SS1</strain>
    </source>
</reference>
<dbReference type="HOGENOM" id="CLU_026967_0_0_1"/>
<dbReference type="NCBIfam" id="TIGR00218">
    <property type="entry name" value="manA"/>
    <property type="match status" value="1"/>
</dbReference>
<feature type="domain" description="Phosphomannose isomerase type I catalytic" evidence="16">
    <location>
        <begin position="6"/>
        <end position="149"/>
    </location>
</feature>
<dbReference type="Pfam" id="PF20511">
    <property type="entry name" value="PMI_typeI_cat"/>
    <property type="match status" value="1"/>
</dbReference>
<dbReference type="PRINTS" id="PR00714">
    <property type="entry name" value="MAN6PISMRASE"/>
</dbReference>
<evidence type="ECO:0000256" key="2">
    <source>
        <dbReference type="ARBA" id="ARBA00002564"/>
    </source>
</evidence>
<comment type="catalytic activity">
    <reaction evidence="1 12">
        <text>D-mannose 6-phosphate = D-fructose 6-phosphate</text>
        <dbReference type="Rhea" id="RHEA:12356"/>
        <dbReference type="ChEBI" id="CHEBI:58735"/>
        <dbReference type="ChEBI" id="CHEBI:61527"/>
        <dbReference type="EC" id="5.3.1.8"/>
    </reaction>
</comment>
<dbReference type="FunFam" id="1.10.441.10:FF:000001">
    <property type="entry name" value="Mannose-6-phosphate isomerase"/>
    <property type="match status" value="1"/>
</dbReference>
<dbReference type="PANTHER" id="PTHR10309">
    <property type="entry name" value="MANNOSE-6-PHOSPHATE ISOMERASE"/>
    <property type="match status" value="1"/>
</dbReference>
<evidence type="ECO:0000256" key="3">
    <source>
        <dbReference type="ARBA" id="ARBA00004666"/>
    </source>
</evidence>
<keyword evidence="19" id="KW-1185">Reference proteome</keyword>
<protein>
    <recommendedName>
        <fullName evidence="6 12">Mannose-6-phosphate isomerase</fullName>
        <ecNumber evidence="5 12">5.3.1.8</ecNumber>
    </recommendedName>
</protein>
<dbReference type="InterPro" id="IPR016305">
    <property type="entry name" value="Mannose-6-P_Isomerase"/>
</dbReference>
<feature type="binding site" evidence="11">
    <location>
        <position position="133"/>
    </location>
    <ligand>
        <name>Zn(2+)</name>
        <dbReference type="ChEBI" id="CHEBI:29105"/>
    </ligand>
</feature>
<evidence type="ECO:0000259" key="15">
    <source>
        <dbReference type="Pfam" id="PF01238"/>
    </source>
</evidence>
<evidence type="ECO:0000256" key="14">
    <source>
        <dbReference type="RuleBase" id="RU004248"/>
    </source>
</evidence>
<dbReference type="PIRSF" id="PIRSF001480">
    <property type="entry name" value="Mannose-6-phosphate_isomerase"/>
    <property type="match status" value="1"/>
</dbReference>
<keyword evidence="8 11" id="KW-0862">Zinc</keyword>
<dbReference type="CDD" id="cd07011">
    <property type="entry name" value="cupin_PMI_type_I_N"/>
    <property type="match status" value="1"/>
</dbReference>